<keyword evidence="3" id="KW-1185">Reference proteome</keyword>
<proteinExistence type="predicted"/>
<dbReference type="OrthoDB" id="120976at2759"/>
<evidence type="ECO:0008006" key="4">
    <source>
        <dbReference type="Google" id="ProtNLM"/>
    </source>
</evidence>
<gene>
    <name evidence="2" type="ORF">BCR33DRAFT_713682</name>
</gene>
<dbReference type="Gene3D" id="3.80.10.10">
    <property type="entry name" value="Ribonuclease Inhibitor"/>
    <property type="match status" value="1"/>
</dbReference>
<dbReference type="AlphaFoldDB" id="A0A1Y2CQR7"/>
<reference evidence="2 3" key="1">
    <citation type="submission" date="2016-07" db="EMBL/GenBank/DDBJ databases">
        <title>Pervasive Adenine N6-methylation of Active Genes in Fungi.</title>
        <authorList>
            <consortium name="DOE Joint Genome Institute"/>
            <person name="Mondo S.J."/>
            <person name="Dannebaum R.O."/>
            <person name="Kuo R.C."/>
            <person name="Labutti K."/>
            <person name="Haridas S."/>
            <person name="Kuo A."/>
            <person name="Salamov A."/>
            <person name="Ahrendt S.R."/>
            <person name="Lipzen A."/>
            <person name="Sullivan W."/>
            <person name="Andreopoulos W.B."/>
            <person name="Clum A."/>
            <person name="Lindquist E."/>
            <person name="Daum C."/>
            <person name="Ramamoorthy G.K."/>
            <person name="Gryganskyi A."/>
            <person name="Culley D."/>
            <person name="Magnuson J.K."/>
            <person name="James T.Y."/>
            <person name="O'Malley M.A."/>
            <person name="Stajich J.E."/>
            <person name="Spatafora J.W."/>
            <person name="Visel A."/>
            <person name="Grigoriev I.V."/>
        </authorList>
    </citation>
    <scope>NUCLEOTIDE SEQUENCE [LARGE SCALE GENOMIC DNA]</scope>
    <source>
        <strain evidence="2 3">JEL800</strain>
    </source>
</reference>
<feature type="compositionally biased region" description="Polar residues" evidence="1">
    <location>
        <begin position="504"/>
        <end position="518"/>
    </location>
</feature>
<feature type="region of interest" description="Disordered" evidence="1">
    <location>
        <begin position="502"/>
        <end position="529"/>
    </location>
</feature>
<comment type="caution">
    <text evidence="2">The sequence shown here is derived from an EMBL/GenBank/DDBJ whole genome shotgun (WGS) entry which is preliminary data.</text>
</comment>
<dbReference type="Proteomes" id="UP000193642">
    <property type="component" value="Unassembled WGS sequence"/>
</dbReference>
<evidence type="ECO:0000313" key="3">
    <source>
        <dbReference type="Proteomes" id="UP000193642"/>
    </source>
</evidence>
<protein>
    <recommendedName>
        <fullName evidence="4">RNI-like protein</fullName>
    </recommendedName>
</protein>
<name>A0A1Y2CQR7_9FUNG</name>
<organism evidence="2 3">
    <name type="scientific">Rhizoclosmatium globosum</name>
    <dbReference type="NCBI Taxonomy" id="329046"/>
    <lineage>
        <taxon>Eukaryota</taxon>
        <taxon>Fungi</taxon>
        <taxon>Fungi incertae sedis</taxon>
        <taxon>Chytridiomycota</taxon>
        <taxon>Chytridiomycota incertae sedis</taxon>
        <taxon>Chytridiomycetes</taxon>
        <taxon>Chytridiales</taxon>
        <taxon>Chytriomycetaceae</taxon>
        <taxon>Rhizoclosmatium</taxon>
    </lineage>
</organism>
<dbReference type="EMBL" id="MCGO01000009">
    <property type="protein sequence ID" value="ORY49313.1"/>
    <property type="molecule type" value="Genomic_DNA"/>
</dbReference>
<accession>A0A1Y2CQR7</accession>
<evidence type="ECO:0000313" key="2">
    <source>
        <dbReference type="EMBL" id="ORY49313.1"/>
    </source>
</evidence>
<dbReference type="SUPFAM" id="SSF52047">
    <property type="entry name" value="RNI-like"/>
    <property type="match status" value="1"/>
</dbReference>
<evidence type="ECO:0000256" key="1">
    <source>
        <dbReference type="SAM" id="MobiDB-lite"/>
    </source>
</evidence>
<feature type="compositionally biased region" description="Polar residues" evidence="1">
    <location>
        <begin position="431"/>
        <end position="444"/>
    </location>
</feature>
<dbReference type="InterPro" id="IPR032675">
    <property type="entry name" value="LRR_dom_sf"/>
</dbReference>
<feature type="region of interest" description="Disordered" evidence="1">
    <location>
        <begin position="431"/>
        <end position="452"/>
    </location>
</feature>
<sequence>MSDFYDPDFALKDTDTIFRPLPYDPSVAAQSSSGIRPLRELCAEVVAGLIDHVESLNNVPWNLAKEIWDNIKTPSASAVALVCPFNKHLVYRDWKLCDSLRTSIRDGWFAMFLTSLDLSGTDLKDDLCTPISRLECLELLDISSTEITNDGLRNLCRSMVHSDRDGITGLPKCGLKNLAFLNISMCSKLNGADLDVILSRFPSLLIIGLNRTFVQRMGVVTKMKSFGWNELGKRVNAFPGFHGGVSSSALDTESVSLIASNELPPMIPSERIQSVHSNQFFGTLEKAAKVNLKKERDDYFKCRVFRHDEIVSLSSLSTVEPAYRSVIEAAWALTHHVPDHLETRSACKEKLNPFNDLFDVIAGKSKLVKHRTMNPWYLPFNTKDFSFDNKEANDRLVSEIVESEIHGRLTLIRTEARRDMELRKALGPKNILTSAPQNTSQQSPPAEIAKKQSMSKMCQKRLEPAPAVVTIKSNNKKPSSACIPDFGAFLELEKDFGKQPAPLLSSQQMKGAKSSNAKSGLFNLLSKNK</sequence>